<comment type="caution">
    <text evidence="1">The sequence shown here is derived from an EMBL/GenBank/DDBJ whole genome shotgun (WGS) entry which is preliminary data.</text>
</comment>
<evidence type="ECO:0000313" key="2">
    <source>
        <dbReference type="Proteomes" id="UP000286934"/>
    </source>
</evidence>
<proteinExistence type="predicted"/>
<dbReference type="PIRSF" id="PIRSF028234">
    <property type="entry name" value="UCP028234"/>
    <property type="match status" value="1"/>
</dbReference>
<dbReference type="Pfam" id="PF12847">
    <property type="entry name" value="Methyltransf_18"/>
    <property type="match status" value="1"/>
</dbReference>
<dbReference type="RefSeq" id="WP_126805409.1">
    <property type="nucleotide sequence ID" value="NZ_PIPP01000001.1"/>
</dbReference>
<dbReference type="InterPro" id="IPR029063">
    <property type="entry name" value="SAM-dependent_MTases_sf"/>
</dbReference>
<dbReference type="OrthoDB" id="6862131at2"/>
<accession>A0A432WWN5</accession>
<dbReference type="FunFam" id="3.40.50.150:FF:000442">
    <property type="entry name" value="tRNA (Adenine22-N1)-methyltransferase TrmK"/>
    <property type="match status" value="1"/>
</dbReference>
<evidence type="ECO:0000313" key="1">
    <source>
        <dbReference type="EMBL" id="RUO38186.1"/>
    </source>
</evidence>
<keyword evidence="2" id="KW-1185">Reference proteome</keyword>
<sequence length="229" mass="25935">MKLGKRLQQIKTMIPRGYDHIWDTCCDHGLLGAALLQNDVAPNIHFVDIVPELIAELEAKLHKFSAKLIPADSALRWHTHCINTNALPLNAYSGKHLVIIAGVGGDLTQEIVTAIVPHHAGAKIDFLLCPVHHEYALRQQLIQLECHLLDETLVEENQRIYEILYISTNARAVKVPIQPVGSLLWQANKPEAVLVRKQYLKTRIQHYQRQTRNNHLAKEALAAYQRVIL</sequence>
<dbReference type="Proteomes" id="UP000286934">
    <property type="component" value="Unassembled WGS sequence"/>
</dbReference>
<dbReference type="GO" id="GO:0032259">
    <property type="term" value="P:methylation"/>
    <property type="evidence" value="ECO:0007669"/>
    <property type="project" value="UniProtKB-KW"/>
</dbReference>
<dbReference type="PANTHER" id="PTHR38451:SF1">
    <property type="entry name" value="TRNA (ADENINE(22)-N(1))-METHYLTRANSFERASE"/>
    <property type="match status" value="1"/>
</dbReference>
<dbReference type="InterPro" id="IPR016876">
    <property type="entry name" value="UCP028234"/>
</dbReference>
<name>A0A432WWN5_9GAMM</name>
<protein>
    <submittedName>
        <fullName evidence="1">SAM-dependent methyltransferase</fullName>
    </submittedName>
</protein>
<keyword evidence="1" id="KW-0489">Methyltransferase</keyword>
<dbReference type="GO" id="GO:0008168">
    <property type="term" value="F:methyltransferase activity"/>
    <property type="evidence" value="ECO:0007669"/>
    <property type="project" value="UniProtKB-KW"/>
</dbReference>
<reference evidence="2" key="1">
    <citation type="journal article" date="2018" name="Front. Microbiol.">
        <title>Genome-Based Analysis Reveals the Taxonomy and Diversity of the Family Idiomarinaceae.</title>
        <authorList>
            <person name="Liu Y."/>
            <person name="Lai Q."/>
            <person name="Shao Z."/>
        </authorList>
    </citation>
    <scope>NUCLEOTIDE SEQUENCE [LARGE SCALE GENOMIC DNA]</scope>
    <source>
        <strain evidence="2">AIS</strain>
    </source>
</reference>
<dbReference type="EMBL" id="PIPP01000001">
    <property type="protein sequence ID" value="RUO38186.1"/>
    <property type="molecule type" value="Genomic_DNA"/>
</dbReference>
<gene>
    <name evidence="1" type="ORF">CWE13_00605</name>
</gene>
<dbReference type="Gene3D" id="3.40.50.150">
    <property type="entry name" value="Vaccinia Virus protein VP39"/>
    <property type="match status" value="1"/>
</dbReference>
<keyword evidence="1" id="KW-0808">Transferase</keyword>
<organism evidence="1 2">
    <name type="scientific">Aliidiomarina shirensis</name>
    <dbReference type="NCBI Taxonomy" id="1048642"/>
    <lineage>
        <taxon>Bacteria</taxon>
        <taxon>Pseudomonadati</taxon>
        <taxon>Pseudomonadota</taxon>
        <taxon>Gammaproteobacteria</taxon>
        <taxon>Alteromonadales</taxon>
        <taxon>Idiomarinaceae</taxon>
        <taxon>Aliidiomarina</taxon>
    </lineage>
</organism>
<dbReference type="PANTHER" id="PTHR38451">
    <property type="entry name" value="TRNA (ADENINE(22)-N(1))-METHYLTRANSFERASE"/>
    <property type="match status" value="1"/>
</dbReference>
<dbReference type="AlphaFoldDB" id="A0A432WWN5"/>